<dbReference type="Proteomes" id="UP000675554">
    <property type="component" value="Unassembled WGS sequence"/>
</dbReference>
<feature type="region of interest" description="Disordered" evidence="1">
    <location>
        <begin position="57"/>
        <end position="106"/>
    </location>
</feature>
<dbReference type="NCBIfam" id="NF041121">
    <property type="entry name" value="SAV_2336_NTERM"/>
    <property type="match status" value="1"/>
</dbReference>
<proteinExistence type="predicted"/>
<accession>A0A8T4ILD4</accession>
<keyword evidence="3" id="KW-1185">Reference proteome</keyword>
<protein>
    <submittedName>
        <fullName evidence="2">Tetratricopeptide repeat protein</fullName>
    </submittedName>
</protein>
<dbReference type="InterPro" id="IPR047738">
    <property type="entry name" value="SAV_2336-like_N"/>
</dbReference>
<name>A0A8T4ILD4_9ACTN</name>
<organism evidence="2 3">
    <name type="scientific">Streptomyces daliensis</name>
    <dbReference type="NCBI Taxonomy" id="299421"/>
    <lineage>
        <taxon>Bacteria</taxon>
        <taxon>Bacillati</taxon>
        <taxon>Actinomycetota</taxon>
        <taxon>Actinomycetes</taxon>
        <taxon>Kitasatosporales</taxon>
        <taxon>Streptomycetaceae</taxon>
        <taxon>Streptomyces</taxon>
    </lineage>
</organism>
<evidence type="ECO:0000313" key="3">
    <source>
        <dbReference type="Proteomes" id="UP000675554"/>
    </source>
</evidence>
<reference evidence="2" key="1">
    <citation type="submission" date="2021-04" db="EMBL/GenBank/DDBJ databases">
        <title>Sequencing of actinobacteria type strains.</title>
        <authorList>
            <person name="Nguyen G.-S."/>
            <person name="Wentzel A."/>
        </authorList>
    </citation>
    <scope>NUCLEOTIDE SEQUENCE</scope>
    <source>
        <strain evidence="2">DSM 42095</strain>
    </source>
</reference>
<gene>
    <name evidence="2" type="ORF">KDA82_08830</name>
</gene>
<feature type="compositionally biased region" description="Basic and acidic residues" evidence="1">
    <location>
        <begin position="78"/>
        <end position="90"/>
    </location>
</feature>
<feature type="non-terminal residue" evidence="2">
    <location>
        <position position="627"/>
    </location>
</feature>
<evidence type="ECO:0000313" key="2">
    <source>
        <dbReference type="EMBL" id="MBR7673116.1"/>
    </source>
</evidence>
<feature type="region of interest" description="Disordered" evidence="1">
    <location>
        <begin position="591"/>
        <end position="610"/>
    </location>
</feature>
<dbReference type="AlphaFoldDB" id="A0A8T4ILD4"/>
<evidence type="ECO:0000256" key="1">
    <source>
        <dbReference type="SAM" id="MobiDB-lite"/>
    </source>
</evidence>
<dbReference type="EMBL" id="JAGSMN010000172">
    <property type="protein sequence ID" value="MBR7673116.1"/>
    <property type="molecule type" value="Genomic_DNA"/>
</dbReference>
<comment type="caution">
    <text evidence="2">The sequence shown here is derived from an EMBL/GenBank/DDBJ whole genome shotgun (WGS) entry which is preliminary data.</text>
</comment>
<sequence>MSTPPDRRLTGRLAELITRLREAGWDPTAEEVAEAIWLARWTGEAPEEAEPVLAELPYTTGEPRRQGSREQAPPHAAARGDRTLTQDERASPVSLYAPGRHGGGPPRAFPVRAPAAGTLSGLLGLQRALRPLLGYRPPLPPVPGPLDEDATADLSARGASVHPVFGPVVRREAEVLLLMDASPTTSVWQLTFDSLRQTCEQLGAFRDVQALYLHRAADGTPLIGTGPERGTARLRPADRYRDTTGRRLTLLVSDCVGPLWQDGAAQRLLHRWSGCSPLAVVQPLPPRLWPRTALPAEPGLLVRDGGDGGKVTFEPDGYGPPPAHDALPVPVLLPTAAALGNWAKLLGGSGRRTVRGAAAWVRPRHRAMPPPPDASGVPGDPRELLGAFRASASPGALHLAVHLAAVPLVLPVIQLVQEAMLPDTGPMELAEVLLSGLLERLPDIEGAAGPRYAFVPGVQELLLQSLDQGAAVLVLKYLSEYVARHFGRGTRNFPALAVARLSGRAGDPLPPVAGAAAGREPGRAADGTEDELFAEIPARVVRWYRPERAAPGGLAEAERLLRQWWSQGDPQLLHQARAYAEAALAAAEGGAAAAAQDTPDDGTAGPVDPADPVRARLVLGQVLHALA</sequence>